<feature type="non-terminal residue" evidence="4">
    <location>
        <position position="301"/>
    </location>
</feature>
<evidence type="ECO:0000313" key="4">
    <source>
        <dbReference type="EMBL" id="EME78030.1"/>
    </source>
</evidence>
<dbReference type="InterPro" id="IPR050757">
    <property type="entry name" value="Collagen_mod_GT25"/>
</dbReference>
<evidence type="ECO:0000313" key="5">
    <source>
        <dbReference type="Proteomes" id="UP000016932"/>
    </source>
</evidence>
<keyword evidence="2" id="KW-0328">Glycosyltransferase</keyword>
<dbReference type="PANTHER" id="PTHR10730:SF53">
    <property type="entry name" value="GLYCOSYLTRANSFERASE 25 FAMILY MEMBER"/>
    <property type="match status" value="1"/>
</dbReference>
<gene>
    <name evidence="4" type="ORF">MYCFIDRAFT_110557</name>
</gene>
<dbReference type="CDD" id="cd06532">
    <property type="entry name" value="Glyco_transf_25"/>
    <property type="match status" value="1"/>
</dbReference>
<evidence type="ECO:0000256" key="3">
    <source>
        <dbReference type="ARBA" id="ARBA00022679"/>
    </source>
</evidence>
<dbReference type="Proteomes" id="UP000016932">
    <property type="component" value="Unassembled WGS sequence"/>
</dbReference>
<dbReference type="RefSeq" id="XP_007931745.1">
    <property type="nucleotide sequence ID" value="XM_007933554.1"/>
</dbReference>
<dbReference type="HOGENOM" id="CLU_032992_1_1_1"/>
<evidence type="ECO:0000256" key="2">
    <source>
        <dbReference type="ARBA" id="ARBA00022676"/>
    </source>
</evidence>
<evidence type="ECO:0000256" key="1">
    <source>
        <dbReference type="ARBA" id="ARBA00006721"/>
    </source>
</evidence>
<dbReference type="OrthoDB" id="47375at2759"/>
<dbReference type="InterPro" id="IPR002654">
    <property type="entry name" value="Glyco_trans_25"/>
</dbReference>
<dbReference type="GeneID" id="19330176"/>
<sequence length="301" mass="33628">FQKVFAIGLPGRTDKRDTMALSAGITGIDFEWWPGIRGEDVPKKAIPAGWKQAMSLLGSWRAHMNVLDHIIENNLQSALILEDDADWDYSLKTQMSQFATGIKLIQDHDQSSSTTSTTSPYGTGWDLLWPGHCKSGPSEAQQPIYFLENDVTVPPTSHRHSHWAQPHVMPEVETNTTRLIYRQKGGSCTFAYAVTQSGARKLVSALRNNISPYDSAVSDVCAHRGGHIQPFDCFSTYPPLISTYRPAGTSEHDSDISPDHQKGKMHEEFTWDIVFSVKQNIDRLLGGEGMVKSQWLDETRP</sequence>
<dbReference type="VEuPathDB" id="FungiDB:MYCFIDRAFT_110557"/>
<comment type="similarity">
    <text evidence="1">Belongs to the glycosyltransferase 25 family.</text>
</comment>
<dbReference type="AlphaFoldDB" id="M2YJU6"/>
<accession>M2YJU6</accession>
<dbReference type="GO" id="GO:0016740">
    <property type="term" value="F:transferase activity"/>
    <property type="evidence" value="ECO:0007669"/>
    <property type="project" value="UniProtKB-KW"/>
</dbReference>
<keyword evidence="3 4" id="KW-0808">Transferase</keyword>
<dbReference type="KEGG" id="pfj:MYCFIDRAFT_110557"/>
<proteinExistence type="inferred from homology"/>
<name>M2YJU6_PSEFD</name>
<dbReference type="EMBL" id="KB446564">
    <property type="protein sequence ID" value="EME78030.1"/>
    <property type="molecule type" value="Genomic_DNA"/>
</dbReference>
<protein>
    <submittedName>
        <fullName evidence="4">Glycosyltransferase family 25 protein</fullName>
    </submittedName>
</protein>
<dbReference type="PANTHER" id="PTHR10730">
    <property type="entry name" value="PROCOLLAGEN-LYSINE,2-OXOGLUTARATE 5-DIOXYGENASE/GLYCOSYLTRANSFERASE 25 FAMILY MEMBER"/>
    <property type="match status" value="1"/>
</dbReference>
<keyword evidence="5" id="KW-1185">Reference proteome</keyword>
<feature type="non-terminal residue" evidence="4">
    <location>
        <position position="1"/>
    </location>
</feature>
<organism evidence="4 5">
    <name type="scientific">Pseudocercospora fijiensis (strain CIRAD86)</name>
    <name type="common">Black leaf streak disease fungus</name>
    <name type="synonym">Mycosphaerella fijiensis</name>
    <dbReference type="NCBI Taxonomy" id="383855"/>
    <lineage>
        <taxon>Eukaryota</taxon>
        <taxon>Fungi</taxon>
        <taxon>Dikarya</taxon>
        <taxon>Ascomycota</taxon>
        <taxon>Pezizomycotina</taxon>
        <taxon>Dothideomycetes</taxon>
        <taxon>Dothideomycetidae</taxon>
        <taxon>Mycosphaerellales</taxon>
        <taxon>Mycosphaerellaceae</taxon>
        <taxon>Pseudocercospora</taxon>
    </lineage>
</organism>
<dbReference type="eggNOG" id="KOG4179">
    <property type="taxonomic scope" value="Eukaryota"/>
</dbReference>
<reference evidence="4 5" key="1">
    <citation type="journal article" date="2012" name="PLoS Pathog.">
        <title>Diverse lifestyles and strategies of plant pathogenesis encoded in the genomes of eighteen Dothideomycetes fungi.</title>
        <authorList>
            <person name="Ohm R.A."/>
            <person name="Feau N."/>
            <person name="Henrissat B."/>
            <person name="Schoch C.L."/>
            <person name="Horwitz B.A."/>
            <person name="Barry K.W."/>
            <person name="Condon B.J."/>
            <person name="Copeland A.C."/>
            <person name="Dhillon B."/>
            <person name="Glaser F."/>
            <person name="Hesse C.N."/>
            <person name="Kosti I."/>
            <person name="LaButti K."/>
            <person name="Lindquist E.A."/>
            <person name="Lucas S."/>
            <person name="Salamov A.A."/>
            <person name="Bradshaw R.E."/>
            <person name="Ciuffetti L."/>
            <person name="Hamelin R.C."/>
            <person name="Kema G.H.J."/>
            <person name="Lawrence C."/>
            <person name="Scott J.A."/>
            <person name="Spatafora J.W."/>
            <person name="Turgeon B.G."/>
            <person name="de Wit P.J.G.M."/>
            <person name="Zhong S."/>
            <person name="Goodwin S.B."/>
            <person name="Grigoriev I.V."/>
        </authorList>
    </citation>
    <scope>NUCLEOTIDE SEQUENCE [LARGE SCALE GENOMIC DNA]</scope>
    <source>
        <strain evidence="4 5">CIRAD86</strain>
    </source>
</reference>